<keyword evidence="4" id="KW-0547">Nucleotide-binding</keyword>
<dbReference type="EMBL" id="JADCTT010000002">
    <property type="protein sequence ID" value="KAF9758031.1"/>
    <property type="molecule type" value="Genomic_DNA"/>
</dbReference>
<accession>A0A8H7NL53</accession>
<dbReference type="GO" id="GO:0003723">
    <property type="term" value="F:RNA binding"/>
    <property type="evidence" value="ECO:0007669"/>
    <property type="project" value="TreeGrafter"/>
</dbReference>
<dbReference type="SMART" id="SM00487">
    <property type="entry name" value="DEXDc"/>
    <property type="match status" value="1"/>
</dbReference>
<protein>
    <recommendedName>
        <fullName evidence="1">RNA helicase</fullName>
        <ecNumber evidence="1">3.6.4.13</ecNumber>
    </recommendedName>
</protein>
<sequence>MAGKRASAESDEPSRKKAKKGDSDGDVYNPYLAHMDPSSDSPFSGMTRRQVTAEQISKVEDLSTNAFTGVEHTQKYFQILRTRRDLPVHKQRQEFLEKYHSTQILVFVGETGSGKTTQIPQYVVFDELPNITGKLIACTQPRRVAAMSVAQRVADEMDVKLGEEVGYSIRFEDKTGPKTMLKYMTDGMLLREAMHDHDMSRYSCIILDEAHERTLATDILMALLKQIASRRSDLKIIIMSATLDAQKFQRYFNDAPLLAVPGRTHPVEIFYTPEPERDYVEAAIRTVLQIHASEPDGDILLFLTGEDEIEDACRKISLEAEELMREVDAGPLAVYPLYGSLPLSSNSASSTRPLLLLGRAGERVGNASSLQTLPRLV</sequence>
<dbReference type="GO" id="GO:0016787">
    <property type="term" value="F:hydrolase activity"/>
    <property type="evidence" value="ECO:0007669"/>
    <property type="project" value="UniProtKB-KW"/>
</dbReference>
<feature type="compositionally biased region" description="Basic and acidic residues" evidence="7">
    <location>
        <begin position="1"/>
        <end position="23"/>
    </location>
</feature>
<keyword evidence="5" id="KW-0508">mRNA splicing</keyword>
<evidence type="ECO:0000256" key="1">
    <source>
        <dbReference type="ARBA" id="ARBA00012552"/>
    </source>
</evidence>
<dbReference type="Pfam" id="PF00270">
    <property type="entry name" value="DEAD"/>
    <property type="match status" value="1"/>
</dbReference>
<keyword evidence="4" id="KW-0347">Helicase</keyword>
<dbReference type="PANTHER" id="PTHR18934">
    <property type="entry name" value="ATP-DEPENDENT RNA HELICASE"/>
    <property type="match status" value="1"/>
</dbReference>
<evidence type="ECO:0000256" key="2">
    <source>
        <dbReference type="ARBA" id="ARBA00022664"/>
    </source>
</evidence>
<evidence type="ECO:0000256" key="3">
    <source>
        <dbReference type="ARBA" id="ARBA00022801"/>
    </source>
</evidence>
<dbReference type="PANTHER" id="PTHR18934:SF109">
    <property type="entry name" value="ATP-DEPENDENT RNA HELICASE DHX15 HOMOLOG"/>
    <property type="match status" value="1"/>
</dbReference>
<evidence type="ECO:0000259" key="8">
    <source>
        <dbReference type="PROSITE" id="PS51192"/>
    </source>
</evidence>
<evidence type="ECO:0000313" key="10">
    <source>
        <dbReference type="Proteomes" id="UP000616885"/>
    </source>
</evidence>
<dbReference type="InterPro" id="IPR014001">
    <property type="entry name" value="Helicase_ATP-bd"/>
</dbReference>
<dbReference type="EC" id="3.6.4.13" evidence="1"/>
<evidence type="ECO:0000256" key="4">
    <source>
        <dbReference type="ARBA" id="ARBA00022806"/>
    </source>
</evidence>
<feature type="region of interest" description="Disordered" evidence="7">
    <location>
        <begin position="1"/>
        <end position="49"/>
    </location>
</feature>
<dbReference type="Proteomes" id="UP000616885">
    <property type="component" value="Unassembled WGS sequence"/>
</dbReference>
<dbReference type="PROSITE" id="PS00690">
    <property type="entry name" value="DEAH_ATP_HELICASE"/>
    <property type="match status" value="1"/>
</dbReference>
<feature type="compositionally biased region" description="Polar residues" evidence="7">
    <location>
        <begin position="38"/>
        <end position="49"/>
    </location>
</feature>
<dbReference type="GO" id="GO:0005681">
    <property type="term" value="C:spliceosomal complex"/>
    <property type="evidence" value="ECO:0007669"/>
    <property type="project" value="TreeGrafter"/>
</dbReference>
<dbReference type="PROSITE" id="PS51192">
    <property type="entry name" value="HELICASE_ATP_BIND_1"/>
    <property type="match status" value="1"/>
</dbReference>
<feature type="domain" description="Helicase ATP-binding" evidence="8">
    <location>
        <begin position="96"/>
        <end position="261"/>
    </location>
</feature>
<keyword evidence="3" id="KW-0378">Hydrolase</keyword>
<dbReference type="GO" id="GO:0003724">
    <property type="term" value="F:RNA helicase activity"/>
    <property type="evidence" value="ECO:0007669"/>
    <property type="project" value="UniProtKB-EC"/>
</dbReference>
<gene>
    <name evidence="9" type="ORF">IM811_008975</name>
</gene>
<evidence type="ECO:0000256" key="7">
    <source>
        <dbReference type="SAM" id="MobiDB-lite"/>
    </source>
</evidence>
<evidence type="ECO:0000256" key="5">
    <source>
        <dbReference type="ARBA" id="ARBA00023187"/>
    </source>
</evidence>
<keyword evidence="4" id="KW-0067">ATP-binding</keyword>
<dbReference type="Gene3D" id="3.40.50.300">
    <property type="entry name" value="P-loop containing nucleotide triphosphate hydrolases"/>
    <property type="match status" value="2"/>
</dbReference>
<dbReference type="GO" id="GO:0006397">
    <property type="term" value="P:mRNA processing"/>
    <property type="evidence" value="ECO:0007669"/>
    <property type="project" value="UniProtKB-KW"/>
</dbReference>
<name>A0A8H7NL53_BIOOC</name>
<dbReference type="AlphaFoldDB" id="A0A8H7NL53"/>
<dbReference type="InterPro" id="IPR044756">
    <property type="entry name" value="DHX15_DEXHc"/>
</dbReference>
<dbReference type="CDD" id="cd17973">
    <property type="entry name" value="DEXHc_DHX15"/>
    <property type="match status" value="1"/>
</dbReference>
<organism evidence="9 10">
    <name type="scientific">Bionectria ochroleuca</name>
    <name type="common">Gliocladium roseum</name>
    <dbReference type="NCBI Taxonomy" id="29856"/>
    <lineage>
        <taxon>Eukaryota</taxon>
        <taxon>Fungi</taxon>
        <taxon>Dikarya</taxon>
        <taxon>Ascomycota</taxon>
        <taxon>Pezizomycotina</taxon>
        <taxon>Sordariomycetes</taxon>
        <taxon>Hypocreomycetidae</taxon>
        <taxon>Hypocreales</taxon>
        <taxon>Bionectriaceae</taxon>
        <taxon>Clonostachys</taxon>
    </lineage>
</organism>
<comment type="catalytic activity">
    <reaction evidence="6">
        <text>ATP + H2O = ADP + phosphate + H(+)</text>
        <dbReference type="Rhea" id="RHEA:13065"/>
        <dbReference type="ChEBI" id="CHEBI:15377"/>
        <dbReference type="ChEBI" id="CHEBI:15378"/>
        <dbReference type="ChEBI" id="CHEBI:30616"/>
        <dbReference type="ChEBI" id="CHEBI:43474"/>
        <dbReference type="ChEBI" id="CHEBI:456216"/>
        <dbReference type="EC" id="3.6.4.13"/>
    </reaction>
</comment>
<dbReference type="InterPro" id="IPR027417">
    <property type="entry name" value="P-loop_NTPase"/>
</dbReference>
<evidence type="ECO:0000313" key="9">
    <source>
        <dbReference type="EMBL" id="KAF9758031.1"/>
    </source>
</evidence>
<dbReference type="GO" id="GO:0005524">
    <property type="term" value="F:ATP binding"/>
    <property type="evidence" value="ECO:0007669"/>
    <property type="project" value="InterPro"/>
</dbReference>
<comment type="caution">
    <text evidence="9">The sequence shown here is derived from an EMBL/GenBank/DDBJ whole genome shotgun (WGS) entry which is preliminary data.</text>
</comment>
<keyword evidence="2" id="KW-0507">mRNA processing</keyword>
<dbReference type="InterPro" id="IPR002464">
    <property type="entry name" value="DNA/RNA_helicase_DEAH_CS"/>
</dbReference>
<dbReference type="GO" id="GO:0008380">
    <property type="term" value="P:RNA splicing"/>
    <property type="evidence" value="ECO:0007669"/>
    <property type="project" value="UniProtKB-KW"/>
</dbReference>
<proteinExistence type="predicted"/>
<dbReference type="SUPFAM" id="SSF52540">
    <property type="entry name" value="P-loop containing nucleoside triphosphate hydrolases"/>
    <property type="match status" value="1"/>
</dbReference>
<reference evidence="9" key="1">
    <citation type="submission" date="2020-10" db="EMBL/GenBank/DDBJ databases">
        <title>High-Quality Genome Resource of Clonostachys rosea strain S41 by Oxford Nanopore Long-Read Sequencing.</title>
        <authorList>
            <person name="Wang H."/>
        </authorList>
    </citation>
    <scope>NUCLEOTIDE SEQUENCE</scope>
    <source>
        <strain evidence="9">S41</strain>
    </source>
</reference>
<dbReference type="FunFam" id="3.40.50.300:FF:000324">
    <property type="entry name" value="pre-mRNA-splicing factor ATP-dependent RNA helicase DHX15"/>
    <property type="match status" value="1"/>
</dbReference>
<dbReference type="InterPro" id="IPR011545">
    <property type="entry name" value="DEAD/DEAH_box_helicase_dom"/>
</dbReference>
<evidence type="ECO:0000256" key="6">
    <source>
        <dbReference type="ARBA" id="ARBA00047984"/>
    </source>
</evidence>